<dbReference type="PANTHER" id="PTHR46379">
    <property type="entry name" value="ZINC FINGER MYND DOMAIN-CONTAINING"/>
    <property type="match status" value="1"/>
</dbReference>
<keyword evidence="17" id="KW-1185">Reference proteome</keyword>
<keyword evidence="7" id="KW-0156">Chromatin regulator</keyword>
<dbReference type="GO" id="GO:0005694">
    <property type="term" value="C:chromosome"/>
    <property type="evidence" value="ECO:0007669"/>
    <property type="project" value="UniProtKB-SubCell"/>
</dbReference>
<dbReference type="InterPro" id="IPR000313">
    <property type="entry name" value="PWWP_dom"/>
</dbReference>
<keyword evidence="11" id="KW-0539">Nucleus</keyword>
<dbReference type="GO" id="GO:0034243">
    <property type="term" value="P:regulation of transcription elongation by RNA polymerase II"/>
    <property type="evidence" value="ECO:0007669"/>
    <property type="project" value="InterPro"/>
</dbReference>
<reference evidence="16 17" key="1">
    <citation type="journal article" date="2018" name="Gigascience">
        <title>Genomes of trombidid mites reveal novel predicted allergens and laterally-transferred genes associated with secondary metabolism.</title>
        <authorList>
            <person name="Dong X."/>
            <person name="Chaisiri K."/>
            <person name="Xia D."/>
            <person name="Armstrong S.D."/>
            <person name="Fang Y."/>
            <person name="Donnelly M.J."/>
            <person name="Kadowaki T."/>
            <person name="McGarry J.W."/>
            <person name="Darby A.C."/>
            <person name="Makepeace B.L."/>
        </authorList>
    </citation>
    <scope>NUCLEOTIDE SEQUENCE [LARGE SCALE GENOMIC DNA]</scope>
    <source>
        <strain evidence="16">UoL-WK</strain>
    </source>
</reference>
<evidence type="ECO:0000256" key="8">
    <source>
        <dbReference type="ARBA" id="ARBA00023015"/>
    </source>
</evidence>
<evidence type="ECO:0000256" key="11">
    <source>
        <dbReference type="ARBA" id="ARBA00023242"/>
    </source>
</evidence>
<comment type="subcellular location">
    <subcellularLocation>
        <location evidence="2">Chromosome</location>
    </subcellularLocation>
    <subcellularLocation>
        <location evidence="1">Nucleus</location>
    </subcellularLocation>
</comment>
<dbReference type="Pfam" id="PF24324">
    <property type="entry name" value="MYND_ZMYND11_ZMYD8"/>
    <property type="match status" value="1"/>
</dbReference>
<feature type="region of interest" description="Disordered" evidence="13">
    <location>
        <begin position="679"/>
        <end position="715"/>
    </location>
</feature>
<dbReference type="PROSITE" id="PS50812">
    <property type="entry name" value="PWWP"/>
    <property type="match status" value="1"/>
</dbReference>
<dbReference type="Gene3D" id="3.30.40.10">
    <property type="entry name" value="Zinc/RING finger domain, C3HC4 (zinc finger)"/>
    <property type="match status" value="1"/>
</dbReference>
<evidence type="ECO:0000256" key="5">
    <source>
        <dbReference type="ARBA" id="ARBA00022771"/>
    </source>
</evidence>
<dbReference type="GO" id="GO:0008270">
    <property type="term" value="F:zinc ion binding"/>
    <property type="evidence" value="ECO:0007669"/>
    <property type="project" value="UniProtKB-KW"/>
</dbReference>
<feature type="compositionally biased region" description="Low complexity" evidence="13">
    <location>
        <begin position="693"/>
        <end position="705"/>
    </location>
</feature>
<dbReference type="Gene3D" id="1.20.920.10">
    <property type="entry name" value="Bromodomain-like"/>
    <property type="match status" value="1"/>
</dbReference>
<evidence type="ECO:0000256" key="4">
    <source>
        <dbReference type="ARBA" id="ARBA00022723"/>
    </source>
</evidence>
<dbReference type="GO" id="GO:0003714">
    <property type="term" value="F:transcription corepressor activity"/>
    <property type="evidence" value="ECO:0007669"/>
    <property type="project" value="InterPro"/>
</dbReference>
<keyword evidence="9" id="KW-0103">Bromodomain</keyword>
<keyword evidence="4" id="KW-0479">Metal-binding</keyword>
<dbReference type="GO" id="GO:0005634">
    <property type="term" value="C:nucleus"/>
    <property type="evidence" value="ECO:0007669"/>
    <property type="project" value="UniProtKB-SubCell"/>
</dbReference>
<dbReference type="InterPro" id="IPR036427">
    <property type="entry name" value="Bromodomain-like_sf"/>
</dbReference>
<dbReference type="PANTHER" id="PTHR46379:SF1">
    <property type="entry name" value="ZINC FINGER MYND DOMAIN-CONTAINING PROTEIN 11"/>
    <property type="match status" value="1"/>
</dbReference>
<dbReference type="InterPro" id="IPR047269">
    <property type="entry name" value="ZMY11"/>
</dbReference>
<evidence type="ECO:0000256" key="6">
    <source>
        <dbReference type="ARBA" id="ARBA00022833"/>
    </source>
</evidence>
<evidence type="ECO:0000256" key="9">
    <source>
        <dbReference type="ARBA" id="ARBA00023117"/>
    </source>
</evidence>
<feature type="region of interest" description="Disordered" evidence="13">
    <location>
        <begin position="547"/>
        <end position="590"/>
    </location>
</feature>
<name>A0A443RQY4_9ACAR</name>
<dbReference type="AlphaFoldDB" id="A0A443RQY4"/>
<evidence type="ECO:0000259" key="14">
    <source>
        <dbReference type="PROSITE" id="PS50812"/>
    </source>
</evidence>
<dbReference type="PROSITE" id="PS50865">
    <property type="entry name" value="ZF_MYND_2"/>
    <property type="match status" value="1"/>
</dbReference>
<dbReference type="InterPro" id="IPR057053">
    <property type="entry name" value="MYND_ZMYND11_ZMYD8"/>
</dbReference>
<evidence type="ECO:0000256" key="7">
    <source>
        <dbReference type="ARBA" id="ARBA00022853"/>
    </source>
</evidence>
<dbReference type="Gene3D" id="2.30.30.140">
    <property type="match status" value="1"/>
</dbReference>
<dbReference type="InterPro" id="IPR002893">
    <property type="entry name" value="Znf_MYND"/>
</dbReference>
<dbReference type="GO" id="GO:0009966">
    <property type="term" value="P:regulation of signal transduction"/>
    <property type="evidence" value="ECO:0007669"/>
    <property type="project" value="TreeGrafter"/>
</dbReference>
<comment type="caution">
    <text evidence="16">The sequence shown here is derived from an EMBL/GenBank/DDBJ whole genome shotgun (WGS) entry which is preliminary data.</text>
</comment>
<keyword evidence="5 12" id="KW-0863">Zinc-finger</keyword>
<dbReference type="SUPFAM" id="SSF47370">
    <property type="entry name" value="Bromodomain"/>
    <property type="match status" value="1"/>
</dbReference>
<dbReference type="InterPro" id="IPR013083">
    <property type="entry name" value="Znf_RING/FYVE/PHD"/>
</dbReference>
<evidence type="ECO:0000313" key="16">
    <source>
        <dbReference type="EMBL" id="RWS17716.1"/>
    </source>
</evidence>
<keyword evidence="10" id="KW-0804">Transcription</keyword>
<dbReference type="SMART" id="SM00297">
    <property type="entry name" value="BROMO"/>
    <property type="match status" value="1"/>
</dbReference>
<dbReference type="OrthoDB" id="6516262at2759"/>
<evidence type="ECO:0000256" key="12">
    <source>
        <dbReference type="PROSITE-ProRule" id="PRU00134"/>
    </source>
</evidence>
<evidence type="ECO:0000256" key="1">
    <source>
        <dbReference type="ARBA" id="ARBA00004123"/>
    </source>
</evidence>
<feature type="domain" description="PWWP" evidence="14">
    <location>
        <begin position="290"/>
        <end position="341"/>
    </location>
</feature>
<dbReference type="STRING" id="1965070.A0A443RQY4"/>
<keyword evidence="8" id="KW-0805">Transcription regulation</keyword>
<dbReference type="SMART" id="SM00293">
    <property type="entry name" value="PWWP"/>
    <property type="match status" value="1"/>
</dbReference>
<organism evidence="16 17">
    <name type="scientific">Dinothrombium tinctorium</name>
    <dbReference type="NCBI Taxonomy" id="1965070"/>
    <lineage>
        <taxon>Eukaryota</taxon>
        <taxon>Metazoa</taxon>
        <taxon>Ecdysozoa</taxon>
        <taxon>Arthropoda</taxon>
        <taxon>Chelicerata</taxon>
        <taxon>Arachnida</taxon>
        <taxon>Acari</taxon>
        <taxon>Acariformes</taxon>
        <taxon>Trombidiformes</taxon>
        <taxon>Prostigmata</taxon>
        <taxon>Anystina</taxon>
        <taxon>Parasitengona</taxon>
        <taxon>Trombidioidea</taxon>
        <taxon>Trombidiidae</taxon>
        <taxon>Dinothrombium</taxon>
    </lineage>
</organism>
<dbReference type="GO" id="GO:0140006">
    <property type="term" value="F:histone H3 reader activity"/>
    <property type="evidence" value="ECO:0007669"/>
    <property type="project" value="UniProtKB-ARBA"/>
</dbReference>
<dbReference type="FunFam" id="6.10.140.2220:FF:000002">
    <property type="entry name" value="Protein kinase C-binding protein 1 isoform C"/>
    <property type="match status" value="1"/>
</dbReference>
<evidence type="ECO:0000259" key="15">
    <source>
        <dbReference type="PROSITE" id="PS50865"/>
    </source>
</evidence>
<proteinExistence type="predicted"/>
<dbReference type="Proteomes" id="UP000285301">
    <property type="component" value="Unassembled WGS sequence"/>
</dbReference>
<accession>A0A443RQY4</accession>
<gene>
    <name evidence="16" type="ORF">B4U79_13993</name>
</gene>
<dbReference type="Pfam" id="PF00439">
    <property type="entry name" value="Bromodomain"/>
    <property type="match status" value="1"/>
</dbReference>
<evidence type="ECO:0000313" key="17">
    <source>
        <dbReference type="Proteomes" id="UP000285301"/>
    </source>
</evidence>
<dbReference type="PROSITE" id="PS01360">
    <property type="entry name" value="ZF_MYND_1"/>
    <property type="match status" value="1"/>
</dbReference>
<keyword evidence="6" id="KW-0862">Zinc</keyword>
<keyword evidence="3" id="KW-0158">Chromosome</keyword>
<evidence type="ECO:0000256" key="10">
    <source>
        <dbReference type="ARBA" id="ARBA00023163"/>
    </source>
</evidence>
<dbReference type="EMBL" id="NCKU01000044">
    <property type="protein sequence ID" value="RWS17716.1"/>
    <property type="molecule type" value="Genomic_DNA"/>
</dbReference>
<evidence type="ECO:0000256" key="13">
    <source>
        <dbReference type="SAM" id="MobiDB-lite"/>
    </source>
</evidence>
<sequence length="808" mass="94052">MKSVLNVNEFTKHSFFNGRCSSPWVVVEIWKSIQKLQEDKKSSTKSALISCLLKRVQIDEKQIDEEIKKSLKDELIVKNNDVYKIPENCSEKNPDHDWYCFTCHLGGEVISCTNCWRVYHRLCMEDNDESGLCTPCKLLSQPCEKIRGKEPSAEELRKMLNIIYKRISEETSSIISLNFSENSENGTNKLTSSLIEKLLFKHKMNFIEVRRKIEAHEYKKIIDFEIDCKTILHNVFVLFGNDSGYANSALKMFKTCCEEANFIRDCIDCYLYFYERATDTNWFCYTCSPPHELVLAKVKGFSHWPAKVIRSDIDQYYVWFFGGKHERAFVKLERILPATAKLPPPRFAPLVRAYEEFDRHKQMLINEGISFTSLIPYQTNKRVVEKKVPSLSSRSGSAIVRLRGGKRKPYKLKRKTNSRFIPSFETASVITHRCQDFEVDLTSSTFDESSLQEGSNVDKQSLPPKKRVTVAMQQMQQHSESVDQEQSPDLVKSDIHSKLQTCNNNETLLNNNDSSPKRRLRLKKEIIAVRRSSRPKAVAKRFIDYVSDDEQPRSKPKKPRTIIVPGKRPRGRPRKNPLPTESQKHNRNEAKDAEKIIEHQSTYKPIQPVLRELTHSYDDTSSERNDLRYSVFKANLNGIDQHQESCDNLKIVFKREIITNDEEDSVPINDSQFTISEITQNSITNSDETNERPLNSSEPISSEPPNGLPEQENQAQANKLLEERKKHELQIQEYENKIRDLKERIDNMTAQHKREINEVKKKQWCFVCLKEAIYYCCWNTSYCSTECQDRHWRIAHKAVCRRKQAKAN</sequence>
<evidence type="ECO:0000256" key="3">
    <source>
        <dbReference type="ARBA" id="ARBA00022454"/>
    </source>
</evidence>
<dbReference type="SUPFAM" id="SSF144232">
    <property type="entry name" value="HIT/MYND zinc finger-like"/>
    <property type="match status" value="1"/>
</dbReference>
<dbReference type="InterPro" id="IPR001487">
    <property type="entry name" value="Bromodomain"/>
</dbReference>
<dbReference type="SUPFAM" id="SSF63748">
    <property type="entry name" value="Tudor/PWWP/MBT"/>
    <property type="match status" value="1"/>
</dbReference>
<evidence type="ECO:0000256" key="2">
    <source>
        <dbReference type="ARBA" id="ARBA00004286"/>
    </source>
</evidence>
<protein>
    <submittedName>
        <fullName evidence="16">Zinc finger MYND domain-containing protein 11-like protein</fullName>
    </submittedName>
</protein>
<feature type="domain" description="MYND-type" evidence="15">
    <location>
        <begin position="765"/>
        <end position="800"/>
    </location>
</feature>
<dbReference type="Gene3D" id="6.10.140.2220">
    <property type="match status" value="1"/>
</dbReference>